<keyword evidence="10" id="KW-1185">Reference proteome</keyword>
<name>A0AAV4IRI1_9GAST</name>
<gene>
    <name evidence="9" type="ORF">ElyMa_003126800</name>
</gene>
<accession>A0AAV4IRI1</accession>
<feature type="domain" description="HIT" evidence="8">
    <location>
        <begin position="21"/>
        <end position="127"/>
    </location>
</feature>
<keyword evidence="1" id="KW-0547">Nucleotide-binding</keyword>
<evidence type="ECO:0000256" key="1">
    <source>
        <dbReference type="ARBA" id="ARBA00022741"/>
    </source>
</evidence>
<evidence type="ECO:0000256" key="4">
    <source>
        <dbReference type="ARBA" id="ARBA00025764"/>
    </source>
</evidence>
<evidence type="ECO:0000256" key="5">
    <source>
        <dbReference type="ARBA" id="ARBA00039802"/>
    </source>
</evidence>
<evidence type="ECO:0000256" key="2">
    <source>
        <dbReference type="ARBA" id="ARBA00022801"/>
    </source>
</evidence>
<comment type="caution">
    <text evidence="9">The sequence shown here is derived from an EMBL/GenBank/DDBJ whole genome shotgun (WGS) entry which is preliminary data.</text>
</comment>
<dbReference type="GO" id="GO:0000166">
    <property type="term" value="F:nucleotide binding"/>
    <property type="evidence" value="ECO:0007669"/>
    <property type="project" value="UniProtKB-KW"/>
</dbReference>
<evidence type="ECO:0000256" key="7">
    <source>
        <dbReference type="PROSITE-ProRule" id="PRU00464"/>
    </source>
</evidence>
<organism evidence="9 10">
    <name type="scientific">Elysia marginata</name>
    <dbReference type="NCBI Taxonomy" id="1093978"/>
    <lineage>
        <taxon>Eukaryota</taxon>
        <taxon>Metazoa</taxon>
        <taxon>Spiralia</taxon>
        <taxon>Lophotrochozoa</taxon>
        <taxon>Mollusca</taxon>
        <taxon>Gastropoda</taxon>
        <taxon>Heterobranchia</taxon>
        <taxon>Euthyneura</taxon>
        <taxon>Panpulmonata</taxon>
        <taxon>Sacoglossa</taxon>
        <taxon>Placobranchoidea</taxon>
        <taxon>Plakobranchidae</taxon>
        <taxon>Elysia</taxon>
    </lineage>
</organism>
<dbReference type="PANTHER" id="PTHR12486">
    <property type="entry name" value="APRATAXIN-RELATED"/>
    <property type="match status" value="1"/>
</dbReference>
<dbReference type="Pfam" id="PF11969">
    <property type="entry name" value="DcpS_C"/>
    <property type="match status" value="1"/>
</dbReference>
<dbReference type="Gene3D" id="3.30.428.10">
    <property type="entry name" value="HIT-like"/>
    <property type="match status" value="1"/>
</dbReference>
<dbReference type="PANTHER" id="PTHR12486:SF5">
    <property type="entry name" value="ADENOSINE 5'-MONOPHOSPHORAMIDASE HINT3"/>
    <property type="match status" value="1"/>
</dbReference>
<dbReference type="EMBL" id="BMAT01006452">
    <property type="protein sequence ID" value="GFS13024.1"/>
    <property type="molecule type" value="Genomic_DNA"/>
</dbReference>
<evidence type="ECO:0000313" key="10">
    <source>
        <dbReference type="Proteomes" id="UP000762676"/>
    </source>
</evidence>
<dbReference type="SUPFAM" id="SSF54197">
    <property type="entry name" value="HIT-like"/>
    <property type="match status" value="1"/>
</dbReference>
<protein>
    <recommendedName>
        <fullName evidence="5">Adenosine 5'-monophosphoramidase HINT3</fullName>
    </recommendedName>
    <alternativeName>
        <fullName evidence="6">Histidine triad nucleotide-binding protein 3</fullName>
    </alternativeName>
</protein>
<dbReference type="PROSITE" id="PS51084">
    <property type="entry name" value="HIT_2"/>
    <property type="match status" value="1"/>
</dbReference>
<dbReference type="Proteomes" id="UP000762676">
    <property type="component" value="Unassembled WGS sequence"/>
</dbReference>
<feature type="short sequence motif" description="Histidine triad motif" evidence="7">
    <location>
        <begin position="113"/>
        <end position="117"/>
    </location>
</feature>
<reference evidence="9 10" key="1">
    <citation type="journal article" date="2021" name="Elife">
        <title>Chloroplast acquisition without the gene transfer in kleptoplastic sea slugs, Plakobranchus ocellatus.</title>
        <authorList>
            <person name="Maeda T."/>
            <person name="Takahashi S."/>
            <person name="Yoshida T."/>
            <person name="Shimamura S."/>
            <person name="Takaki Y."/>
            <person name="Nagai Y."/>
            <person name="Toyoda A."/>
            <person name="Suzuki Y."/>
            <person name="Arimoto A."/>
            <person name="Ishii H."/>
            <person name="Satoh N."/>
            <person name="Nishiyama T."/>
            <person name="Hasebe M."/>
            <person name="Maruyama T."/>
            <person name="Minagawa J."/>
            <person name="Obokata J."/>
            <person name="Shigenobu S."/>
        </authorList>
    </citation>
    <scope>NUCLEOTIDE SEQUENCE [LARGE SCALE GENOMIC DNA]</scope>
</reference>
<keyword evidence="2" id="KW-0378">Hydrolase</keyword>
<comment type="similarity">
    <text evidence="4">Belongs to the HINT family.</text>
</comment>
<comment type="catalytic activity">
    <reaction evidence="3">
        <text>adenosine 5'-phosphoramidate + H2O = NH4(+) + AMP</text>
        <dbReference type="Rhea" id="RHEA:67916"/>
        <dbReference type="ChEBI" id="CHEBI:15377"/>
        <dbReference type="ChEBI" id="CHEBI:28938"/>
        <dbReference type="ChEBI" id="CHEBI:57890"/>
        <dbReference type="ChEBI" id="CHEBI:456215"/>
    </reaction>
</comment>
<evidence type="ECO:0000259" key="8">
    <source>
        <dbReference type="PROSITE" id="PS51084"/>
    </source>
</evidence>
<evidence type="ECO:0000313" key="9">
    <source>
        <dbReference type="EMBL" id="GFS13024.1"/>
    </source>
</evidence>
<dbReference type="InterPro" id="IPR036265">
    <property type="entry name" value="HIT-like_sf"/>
</dbReference>
<dbReference type="InterPro" id="IPR011146">
    <property type="entry name" value="HIT-like"/>
</dbReference>
<evidence type="ECO:0000256" key="6">
    <source>
        <dbReference type="ARBA" id="ARBA00042361"/>
    </source>
</evidence>
<dbReference type="GO" id="GO:0016787">
    <property type="term" value="F:hydrolase activity"/>
    <property type="evidence" value="ECO:0007669"/>
    <property type="project" value="UniProtKB-KW"/>
</dbReference>
<proteinExistence type="inferred from homology"/>
<sequence>MAEIQSNMDNENRTQINMNCLFCRIANSLEPGSQVLYEKDGIAIFKDIRPVATHHYLVVPQRHVDNPKALGSEDVELVEQLIASGQEFLGQQGGNVLEARLGFHWPPFHTISHLHLHVICPMSDLGWVASLIFRPDSFWFVSAAWLLQRLRNMKLVR</sequence>
<evidence type="ECO:0000256" key="3">
    <source>
        <dbReference type="ARBA" id="ARBA00024472"/>
    </source>
</evidence>
<dbReference type="AlphaFoldDB" id="A0AAV4IRI1"/>